<comment type="similarity">
    <text evidence="1 6">Belongs to the glycosyltransferase 37 family.</text>
</comment>
<dbReference type="GO" id="GO:0032580">
    <property type="term" value="C:Golgi cisterna membrane"/>
    <property type="evidence" value="ECO:0007669"/>
    <property type="project" value="UniProtKB-SubCell"/>
</dbReference>
<dbReference type="GO" id="GO:0071555">
    <property type="term" value="P:cell wall organization"/>
    <property type="evidence" value="ECO:0007669"/>
    <property type="project" value="UniProtKB-UniRule"/>
</dbReference>
<dbReference type="GO" id="GO:0042546">
    <property type="term" value="P:cell wall biogenesis"/>
    <property type="evidence" value="ECO:0007669"/>
    <property type="project" value="InterPro"/>
</dbReference>
<reference evidence="7 9" key="2">
    <citation type="journal article" date="2018" name="Plant J.">
        <title>The Physcomitrella patens chromosome-scale assembly reveals moss genome structure and evolution.</title>
        <authorList>
            <person name="Lang D."/>
            <person name="Ullrich K.K."/>
            <person name="Murat F."/>
            <person name="Fuchs J."/>
            <person name="Jenkins J."/>
            <person name="Haas F.B."/>
            <person name="Piednoel M."/>
            <person name="Gundlach H."/>
            <person name="Van Bel M."/>
            <person name="Meyberg R."/>
            <person name="Vives C."/>
            <person name="Morata J."/>
            <person name="Symeonidi A."/>
            <person name="Hiss M."/>
            <person name="Muchero W."/>
            <person name="Kamisugi Y."/>
            <person name="Saleh O."/>
            <person name="Blanc G."/>
            <person name="Decker E.L."/>
            <person name="van Gessel N."/>
            <person name="Grimwood J."/>
            <person name="Hayes R.D."/>
            <person name="Graham S.W."/>
            <person name="Gunter L.E."/>
            <person name="McDaniel S.F."/>
            <person name="Hoernstein S.N.W."/>
            <person name="Larsson A."/>
            <person name="Li F.W."/>
            <person name="Perroud P.F."/>
            <person name="Phillips J."/>
            <person name="Ranjan P."/>
            <person name="Rokshar D.S."/>
            <person name="Rothfels C.J."/>
            <person name="Schneider L."/>
            <person name="Shu S."/>
            <person name="Stevenson D.W."/>
            <person name="Thummler F."/>
            <person name="Tillich M."/>
            <person name="Villarreal Aguilar J.C."/>
            <person name="Widiez T."/>
            <person name="Wong G.K."/>
            <person name="Wymore A."/>
            <person name="Zhang Y."/>
            <person name="Zimmer A.D."/>
            <person name="Quatrano R.S."/>
            <person name="Mayer K.F.X."/>
            <person name="Goodstein D."/>
            <person name="Casacuberta J.M."/>
            <person name="Vandepoele K."/>
            <person name="Reski R."/>
            <person name="Cuming A.C."/>
            <person name="Tuskan G.A."/>
            <person name="Maumus F."/>
            <person name="Salse J."/>
            <person name="Schmutz J."/>
            <person name="Rensing S.A."/>
        </authorList>
    </citation>
    <scope>NUCLEOTIDE SEQUENCE [LARGE SCALE GENOMIC DNA]</scope>
    <source>
        <strain evidence="8 9">cv. Gransden 2004</strain>
    </source>
</reference>
<sequence length="420" mass="47834">MDEGVSQLVDAYTGLMLCLGCCANIGDDTEAWEFKGNQEQARRYRKLTANDQNTCLSMLVCYCSLAGLSGKLIKSEDQYRPMHASGPDSCTSKYMQHCFWKSTRKPPSSQFLSALREYEALHQRCVQGQNLTETFITGTAPEGCQYLVWKELDGKGNQLVSLVSAFVYSLLTHRILLITPQESLNLLLCEPFPRSSWQVPSGFPYDAMQSKGGSQGDFFQRAQNLTGRGSESLLDTDFKNIPRHLFVSLSNISPPPHHDRRFFCPAEQKLLGRIPWLLFRSNQYMIPGLYFLPEFRKALNHLFPDREVFLHAGRYLLNPSNDIWGRITKFYDGYLAGADKRVGIQVRSWTPEYKPVISDHILKCAVDTNILPNLTRKATAIPTHNSYKKITILMTALTVQYHLDLREHYMRHENVGGESQ</sequence>
<evidence type="ECO:0000256" key="5">
    <source>
        <dbReference type="ARBA" id="ARBA00023316"/>
    </source>
</evidence>
<keyword evidence="6" id="KW-0333">Golgi apparatus</keyword>
<comment type="subcellular location">
    <subcellularLocation>
        <location evidence="6">Golgi apparatus</location>
        <location evidence="6">Golgi stack membrane</location>
        <topology evidence="6">Single-pass type II membrane protein</topology>
    </subcellularLocation>
</comment>
<keyword evidence="4" id="KW-0325">Glycoprotein</keyword>
<reference evidence="8" key="3">
    <citation type="submission" date="2020-12" db="UniProtKB">
        <authorList>
            <consortium name="EnsemblPlants"/>
        </authorList>
    </citation>
    <scope>IDENTIFICATION</scope>
</reference>
<dbReference type="GO" id="GO:0009969">
    <property type="term" value="P:xyloglucan biosynthetic process"/>
    <property type="evidence" value="ECO:0000318"/>
    <property type="project" value="GO_Central"/>
</dbReference>
<evidence type="ECO:0000313" key="7">
    <source>
        <dbReference type="EMBL" id="PNR52533.1"/>
    </source>
</evidence>
<keyword evidence="9" id="KW-1185">Reference proteome</keyword>
<dbReference type="Pfam" id="PF03254">
    <property type="entry name" value="XG_FTase"/>
    <property type="match status" value="1"/>
</dbReference>
<dbReference type="GO" id="GO:0008107">
    <property type="term" value="F:galactoside 2-alpha-L-fucosyltransferase activity"/>
    <property type="evidence" value="ECO:0007669"/>
    <property type="project" value="InterPro"/>
</dbReference>
<evidence type="ECO:0000256" key="4">
    <source>
        <dbReference type="ARBA" id="ARBA00023180"/>
    </source>
</evidence>
<evidence type="ECO:0000256" key="3">
    <source>
        <dbReference type="ARBA" id="ARBA00022679"/>
    </source>
</evidence>
<evidence type="ECO:0000313" key="9">
    <source>
        <dbReference type="Proteomes" id="UP000006727"/>
    </source>
</evidence>
<gene>
    <name evidence="8" type="primary">LOC112283694</name>
    <name evidence="7" type="ORF">PHYPA_008907</name>
</gene>
<dbReference type="AlphaFoldDB" id="A0A2K1KFJ3"/>
<evidence type="ECO:0000256" key="1">
    <source>
        <dbReference type="ARBA" id="ARBA00010481"/>
    </source>
</evidence>
<dbReference type="STRING" id="3218.A0A2K1KFJ3"/>
<organism evidence="7">
    <name type="scientific">Physcomitrium patens</name>
    <name type="common">Spreading-leaved earth moss</name>
    <name type="synonym">Physcomitrella patens</name>
    <dbReference type="NCBI Taxonomy" id="3218"/>
    <lineage>
        <taxon>Eukaryota</taxon>
        <taxon>Viridiplantae</taxon>
        <taxon>Streptophyta</taxon>
        <taxon>Embryophyta</taxon>
        <taxon>Bryophyta</taxon>
        <taxon>Bryophytina</taxon>
        <taxon>Bryopsida</taxon>
        <taxon>Funariidae</taxon>
        <taxon>Funariales</taxon>
        <taxon>Funariaceae</taxon>
        <taxon>Physcomitrium</taxon>
    </lineage>
</organism>
<protein>
    <recommendedName>
        <fullName evidence="6">Fucosyltransferase</fullName>
        <ecNumber evidence="6">2.4.1.-</ecNumber>
    </recommendedName>
</protein>
<dbReference type="PANTHER" id="PTHR31889:SF74">
    <property type="entry name" value="GALACTOSIDE 2-ALPHA-L-FUCOSYLTRANSFERASE"/>
    <property type="match status" value="1"/>
</dbReference>
<dbReference type="PANTHER" id="PTHR31889">
    <property type="entry name" value="FUCOSYLTRANSFERASE 2-RELATED"/>
    <property type="match status" value="1"/>
</dbReference>
<evidence type="ECO:0000256" key="6">
    <source>
        <dbReference type="RuleBase" id="RU367004"/>
    </source>
</evidence>
<dbReference type="Proteomes" id="UP000006727">
    <property type="component" value="Chromosome 6"/>
</dbReference>
<reference evidence="7 9" key="1">
    <citation type="journal article" date="2008" name="Science">
        <title>The Physcomitrella genome reveals evolutionary insights into the conquest of land by plants.</title>
        <authorList>
            <person name="Rensing S."/>
            <person name="Lang D."/>
            <person name="Zimmer A."/>
            <person name="Terry A."/>
            <person name="Salamov A."/>
            <person name="Shapiro H."/>
            <person name="Nishiyama T."/>
            <person name="Perroud P.-F."/>
            <person name="Lindquist E."/>
            <person name="Kamisugi Y."/>
            <person name="Tanahashi T."/>
            <person name="Sakakibara K."/>
            <person name="Fujita T."/>
            <person name="Oishi K."/>
            <person name="Shin-I T."/>
            <person name="Kuroki Y."/>
            <person name="Toyoda A."/>
            <person name="Suzuki Y."/>
            <person name="Hashimoto A."/>
            <person name="Yamaguchi K."/>
            <person name="Sugano A."/>
            <person name="Kohara Y."/>
            <person name="Fujiyama A."/>
            <person name="Anterola A."/>
            <person name="Aoki S."/>
            <person name="Ashton N."/>
            <person name="Barbazuk W.B."/>
            <person name="Barker E."/>
            <person name="Bennetzen J."/>
            <person name="Bezanilla M."/>
            <person name="Blankenship R."/>
            <person name="Cho S.H."/>
            <person name="Dutcher S."/>
            <person name="Estelle M."/>
            <person name="Fawcett J.A."/>
            <person name="Gundlach H."/>
            <person name="Hanada K."/>
            <person name="Heyl A."/>
            <person name="Hicks K.A."/>
            <person name="Hugh J."/>
            <person name="Lohr M."/>
            <person name="Mayer K."/>
            <person name="Melkozernov A."/>
            <person name="Murata T."/>
            <person name="Nelson D."/>
            <person name="Pils B."/>
            <person name="Prigge M."/>
            <person name="Reiss B."/>
            <person name="Renner T."/>
            <person name="Rombauts S."/>
            <person name="Rushton P."/>
            <person name="Sanderfoot A."/>
            <person name="Schween G."/>
            <person name="Shiu S.-H."/>
            <person name="Stueber K."/>
            <person name="Theodoulou F.L."/>
            <person name="Tu H."/>
            <person name="Van de Peer Y."/>
            <person name="Verrier P.J."/>
            <person name="Waters E."/>
            <person name="Wood A."/>
            <person name="Yang L."/>
            <person name="Cove D."/>
            <person name="Cuming A."/>
            <person name="Hasebe M."/>
            <person name="Lucas S."/>
            <person name="Mishler D.B."/>
            <person name="Reski R."/>
            <person name="Grigoriev I."/>
            <person name="Quatrano R.S."/>
            <person name="Boore J.L."/>
        </authorList>
    </citation>
    <scope>NUCLEOTIDE SEQUENCE [LARGE SCALE GENOMIC DNA]</scope>
    <source>
        <strain evidence="8 9">cv. Gransden 2004</strain>
    </source>
</reference>
<keyword evidence="2 6" id="KW-0328">Glycosyltransferase</keyword>
<accession>A0A2K1KFJ3</accession>
<evidence type="ECO:0000256" key="2">
    <source>
        <dbReference type="ARBA" id="ARBA00022676"/>
    </source>
</evidence>
<dbReference type="EnsemblPlants" id="Pp3c6_13740V3.1">
    <property type="protein sequence ID" value="Pp3c6_13740V3.1"/>
    <property type="gene ID" value="Pp3c6_13740"/>
</dbReference>
<dbReference type="EC" id="2.4.1.-" evidence="6"/>
<dbReference type="EMBL" id="ABEU02000006">
    <property type="protein sequence ID" value="PNR52533.1"/>
    <property type="molecule type" value="Genomic_DNA"/>
</dbReference>
<keyword evidence="3 6" id="KW-0808">Transferase</keyword>
<proteinExistence type="inferred from homology"/>
<dbReference type="Gramene" id="Pp3c6_13740V3.1">
    <property type="protein sequence ID" value="Pp3c6_13740V3.1"/>
    <property type="gene ID" value="Pp3c6_13740"/>
</dbReference>
<evidence type="ECO:0000313" key="8">
    <source>
        <dbReference type="EnsemblPlants" id="Pp3c6_13740V3.1"/>
    </source>
</evidence>
<keyword evidence="5 6" id="KW-0961">Cell wall biogenesis/degradation</keyword>
<dbReference type="InterPro" id="IPR004938">
    <property type="entry name" value="XG_FTase"/>
</dbReference>
<dbReference type="PaxDb" id="3218-PP1S177_109V6.1"/>
<name>A0A2K1KFJ3_PHYPA</name>
<comment type="function">
    <text evidence="6">May be involved in cell wall biosynthesis.</text>
</comment>